<name>A0A3G1KT22_FORW1</name>
<dbReference type="KEGG" id="fwa:DCMF_13450"/>
<organism evidence="1 2">
    <name type="scientific">Formimonas warabiya</name>
    <dbReference type="NCBI Taxonomy" id="1761012"/>
    <lineage>
        <taxon>Bacteria</taxon>
        <taxon>Bacillati</taxon>
        <taxon>Bacillota</taxon>
        <taxon>Clostridia</taxon>
        <taxon>Eubacteriales</taxon>
        <taxon>Peptococcaceae</taxon>
        <taxon>Candidatus Formimonas</taxon>
    </lineage>
</organism>
<evidence type="ECO:0000313" key="2">
    <source>
        <dbReference type="Proteomes" id="UP000323521"/>
    </source>
</evidence>
<dbReference type="Proteomes" id="UP000323521">
    <property type="component" value="Chromosome"/>
</dbReference>
<protein>
    <submittedName>
        <fullName evidence="1">Uncharacterized protein</fullName>
    </submittedName>
</protein>
<proteinExistence type="predicted"/>
<dbReference type="EMBL" id="CP017634">
    <property type="protein sequence ID" value="ATW25632.1"/>
    <property type="molecule type" value="Genomic_DNA"/>
</dbReference>
<dbReference type="AlphaFoldDB" id="A0A3G1KT22"/>
<evidence type="ECO:0000313" key="1">
    <source>
        <dbReference type="EMBL" id="ATW25632.1"/>
    </source>
</evidence>
<accession>A0A3G1KT22</accession>
<keyword evidence="2" id="KW-1185">Reference proteome</keyword>
<sequence>MKKRDKKKKDNMQGEPVHLFTVNFIKGIKVKSIYKNRKDAFEGSMRSYIQYLKSFNTEDLGLDCGEIDVYDWINSVLSGSYDAVAHMIALSPMELLYRISTKPAVKFDISIADALFYILESVERIEDEGFYFKSFDRGSSFEMLFGWGAVRMRLTCVDVPKLFQVLEINHNPSEYVEKAICQALNMAGLTDKFGHFVDVMNHMAHPYSIDKFIEEEYGCIYKEDTFTPFGAGLREIAFLRYLYEQKNSYNRDLQIEVYGGNILIAEFNYGEHGILKLLISLYADDAHERLFRAYKLHQ</sequence>
<dbReference type="RefSeq" id="WP_148134889.1">
    <property type="nucleotide sequence ID" value="NZ_CP017634.1"/>
</dbReference>
<gene>
    <name evidence="1" type="ORF">DCMF_13450</name>
</gene>
<reference evidence="1 2" key="1">
    <citation type="submission" date="2016-10" db="EMBL/GenBank/DDBJ databases">
        <title>Complete Genome Sequence of Peptococcaceae strain DCMF.</title>
        <authorList>
            <person name="Edwards R.J."/>
            <person name="Holland S.I."/>
            <person name="Deshpande N.P."/>
            <person name="Wong Y.K."/>
            <person name="Ertan H."/>
            <person name="Manefield M."/>
            <person name="Russell T.L."/>
            <person name="Lee M.J."/>
        </authorList>
    </citation>
    <scope>NUCLEOTIDE SEQUENCE [LARGE SCALE GENOMIC DNA]</scope>
    <source>
        <strain evidence="1 2">DCMF</strain>
    </source>
</reference>